<organism evidence="1 2">
    <name type="scientific">Verminephrobacter aporrectodeae subsp. tuberculatae</name>
    <dbReference type="NCBI Taxonomy" id="1110392"/>
    <lineage>
        <taxon>Bacteria</taxon>
        <taxon>Pseudomonadati</taxon>
        <taxon>Pseudomonadota</taxon>
        <taxon>Betaproteobacteria</taxon>
        <taxon>Burkholderiales</taxon>
        <taxon>Comamonadaceae</taxon>
        <taxon>Verminephrobacter</taxon>
    </lineage>
</organism>
<dbReference type="Proteomes" id="UP001208935">
    <property type="component" value="Unassembled WGS sequence"/>
</dbReference>
<reference evidence="2" key="1">
    <citation type="submission" date="2023-07" db="EMBL/GenBank/DDBJ databases">
        <title>Verminephrobacter genomes.</title>
        <authorList>
            <person name="Lund M.B."/>
        </authorList>
    </citation>
    <scope>NUCLEOTIDE SEQUENCE [LARGE SCALE GENOMIC DNA]</scope>
    <source>
        <strain evidence="2">AtM5-05</strain>
    </source>
</reference>
<comment type="caution">
    <text evidence="1">The sequence shown here is derived from an EMBL/GenBank/DDBJ whole genome shotgun (WGS) entry which is preliminary data.</text>
</comment>
<name>A0ABT3KTZ0_9BURK</name>
<proteinExistence type="predicted"/>
<sequence>MQILLMEEVMARVFFLRWCEMQPFYFVLLFAGQNTRHAVRRRRTDHGAASRSLIRRSALNQAAPGE</sequence>
<gene>
    <name evidence="1" type="ORF">D5039_08840</name>
</gene>
<evidence type="ECO:0000313" key="2">
    <source>
        <dbReference type="Proteomes" id="UP001208935"/>
    </source>
</evidence>
<dbReference type="EMBL" id="QZCW01000001">
    <property type="protein sequence ID" value="MCW5321260.1"/>
    <property type="molecule type" value="Genomic_DNA"/>
</dbReference>
<accession>A0ABT3KTZ0</accession>
<protein>
    <submittedName>
        <fullName evidence="1">Uncharacterized protein</fullName>
    </submittedName>
</protein>
<evidence type="ECO:0000313" key="1">
    <source>
        <dbReference type="EMBL" id="MCW5321260.1"/>
    </source>
</evidence>
<keyword evidence="2" id="KW-1185">Reference proteome</keyword>